<dbReference type="InterPro" id="IPR036641">
    <property type="entry name" value="HPT_dom_sf"/>
</dbReference>
<dbReference type="PROSITE" id="PS50894">
    <property type="entry name" value="HPT"/>
    <property type="match status" value="1"/>
</dbReference>
<dbReference type="CDD" id="cd17546">
    <property type="entry name" value="REC_hyHK_CKI1_RcsC-like"/>
    <property type="match status" value="1"/>
</dbReference>
<comment type="subcellular location">
    <subcellularLocation>
        <location evidence="2">Cell membrane</location>
        <topology evidence="2">Multi-pass membrane protein</topology>
    </subcellularLocation>
</comment>
<evidence type="ECO:0000259" key="19">
    <source>
        <dbReference type="PROSITE" id="PS50109"/>
    </source>
</evidence>
<evidence type="ECO:0000256" key="14">
    <source>
        <dbReference type="ARBA" id="ARBA00064003"/>
    </source>
</evidence>
<feature type="modified residue" description="Phosphohistidine" evidence="16">
    <location>
        <position position="709"/>
    </location>
</feature>
<dbReference type="Pfam" id="PF00072">
    <property type="entry name" value="Response_reg"/>
    <property type="match status" value="1"/>
</dbReference>
<dbReference type="Pfam" id="PF02518">
    <property type="entry name" value="HATPase_c"/>
    <property type="match status" value="1"/>
</dbReference>
<dbReference type="InterPro" id="IPR008207">
    <property type="entry name" value="Sig_transdc_His_kin_Hpt_dom"/>
</dbReference>
<evidence type="ECO:0000256" key="9">
    <source>
        <dbReference type="ARBA" id="ARBA00022777"/>
    </source>
</evidence>
<dbReference type="SUPFAM" id="SSF52172">
    <property type="entry name" value="CheY-like"/>
    <property type="match status" value="1"/>
</dbReference>
<feature type="non-terminal residue" evidence="22">
    <location>
        <position position="1"/>
    </location>
</feature>
<dbReference type="EMBL" id="QFOT01000089">
    <property type="protein sequence ID" value="PZP55100.1"/>
    <property type="molecule type" value="Genomic_DNA"/>
</dbReference>
<dbReference type="PRINTS" id="PR00344">
    <property type="entry name" value="BCTRLSENSOR"/>
</dbReference>
<keyword evidence="13 18" id="KW-0472">Membrane</keyword>
<feature type="domain" description="Histidine kinase" evidence="19">
    <location>
        <begin position="222"/>
        <end position="447"/>
    </location>
</feature>
<dbReference type="SMART" id="SM00388">
    <property type="entry name" value="HisKA"/>
    <property type="match status" value="1"/>
</dbReference>
<dbReference type="InterPro" id="IPR003594">
    <property type="entry name" value="HATPase_dom"/>
</dbReference>
<evidence type="ECO:0000256" key="12">
    <source>
        <dbReference type="ARBA" id="ARBA00023012"/>
    </source>
</evidence>
<dbReference type="SUPFAM" id="SSF47226">
    <property type="entry name" value="Histidine-containing phosphotransfer domain, HPT domain"/>
    <property type="match status" value="1"/>
</dbReference>
<dbReference type="Pfam" id="PF01627">
    <property type="entry name" value="Hpt"/>
    <property type="match status" value="1"/>
</dbReference>
<evidence type="ECO:0000256" key="13">
    <source>
        <dbReference type="ARBA" id="ARBA00023136"/>
    </source>
</evidence>
<keyword evidence="12" id="KW-0902">Two-component regulatory system</keyword>
<proteinExistence type="predicted"/>
<dbReference type="FunFam" id="3.30.565.10:FF:000010">
    <property type="entry name" value="Sensor histidine kinase RcsC"/>
    <property type="match status" value="1"/>
</dbReference>
<keyword evidence="11 18" id="KW-1133">Transmembrane helix</keyword>
<dbReference type="SUPFAM" id="SSF55874">
    <property type="entry name" value="ATPase domain of HSP90 chaperone/DNA topoisomerase II/histidine kinase"/>
    <property type="match status" value="1"/>
</dbReference>
<feature type="transmembrane region" description="Helical" evidence="18">
    <location>
        <begin position="58"/>
        <end position="79"/>
    </location>
</feature>
<accession>A0A2W5FMN1</accession>
<keyword evidence="5 17" id="KW-0597">Phosphoprotein</keyword>
<dbReference type="PANTHER" id="PTHR45339:SF1">
    <property type="entry name" value="HYBRID SIGNAL TRANSDUCTION HISTIDINE KINASE J"/>
    <property type="match status" value="1"/>
</dbReference>
<dbReference type="GO" id="GO:0005886">
    <property type="term" value="C:plasma membrane"/>
    <property type="evidence" value="ECO:0007669"/>
    <property type="project" value="UniProtKB-SubCell"/>
</dbReference>
<evidence type="ECO:0000256" key="8">
    <source>
        <dbReference type="ARBA" id="ARBA00022741"/>
    </source>
</evidence>
<dbReference type="Gene3D" id="1.20.120.160">
    <property type="entry name" value="HPT domain"/>
    <property type="match status" value="1"/>
</dbReference>
<feature type="transmembrane region" description="Helical" evidence="18">
    <location>
        <begin position="6"/>
        <end position="21"/>
    </location>
</feature>
<evidence type="ECO:0000256" key="11">
    <source>
        <dbReference type="ARBA" id="ARBA00022989"/>
    </source>
</evidence>
<keyword evidence="8" id="KW-0547">Nucleotide-binding</keyword>
<feature type="modified residue" description="4-aspartylphosphate" evidence="17">
    <location>
        <position position="519"/>
    </location>
</feature>
<dbReference type="PROSITE" id="PS50110">
    <property type="entry name" value="RESPONSE_REGULATORY"/>
    <property type="match status" value="1"/>
</dbReference>
<evidence type="ECO:0000259" key="20">
    <source>
        <dbReference type="PROSITE" id="PS50110"/>
    </source>
</evidence>
<dbReference type="Gene3D" id="1.10.287.130">
    <property type="match status" value="1"/>
</dbReference>
<dbReference type="GO" id="GO:0005524">
    <property type="term" value="F:ATP binding"/>
    <property type="evidence" value="ECO:0007669"/>
    <property type="project" value="UniProtKB-KW"/>
</dbReference>
<dbReference type="InterPro" id="IPR036890">
    <property type="entry name" value="HATPase_C_sf"/>
</dbReference>
<feature type="domain" description="HPt" evidence="21">
    <location>
        <begin position="670"/>
        <end position="766"/>
    </location>
</feature>
<keyword evidence="6" id="KW-0808">Transferase</keyword>
<comment type="catalytic activity">
    <reaction evidence="1">
        <text>ATP + protein L-histidine = ADP + protein N-phospho-L-histidine.</text>
        <dbReference type="EC" id="2.7.13.3"/>
    </reaction>
</comment>
<gene>
    <name evidence="22" type="ORF">DI586_07935</name>
</gene>
<dbReference type="InterPro" id="IPR003661">
    <property type="entry name" value="HisK_dim/P_dom"/>
</dbReference>
<dbReference type="EC" id="2.7.13.3" evidence="3"/>
<protein>
    <recommendedName>
        <fullName evidence="15">Sensory/regulatory protein RpfC</fullName>
        <ecNumber evidence="3">2.7.13.3</ecNumber>
    </recommendedName>
</protein>
<dbReference type="InterPro" id="IPR004358">
    <property type="entry name" value="Sig_transdc_His_kin-like_C"/>
</dbReference>
<dbReference type="SUPFAM" id="SSF47384">
    <property type="entry name" value="Homodimeric domain of signal transducing histidine kinase"/>
    <property type="match status" value="1"/>
</dbReference>
<dbReference type="PROSITE" id="PS50109">
    <property type="entry name" value="HIS_KIN"/>
    <property type="match status" value="1"/>
</dbReference>
<keyword evidence="7 18" id="KW-0812">Transmembrane</keyword>
<dbReference type="Proteomes" id="UP000249739">
    <property type="component" value="Unassembled WGS sequence"/>
</dbReference>
<dbReference type="InterPro" id="IPR011006">
    <property type="entry name" value="CheY-like_superfamily"/>
</dbReference>
<keyword evidence="9" id="KW-0418">Kinase</keyword>
<evidence type="ECO:0000256" key="4">
    <source>
        <dbReference type="ARBA" id="ARBA00022475"/>
    </source>
</evidence>
<organism evidence="22 23">
    <name type="scientific">Micavibrio aeruginosavorus</name>
    <dbReference type="NCBI Taxonomy" id="349221"/>
    <lineage>
        <taxon>Bacteria</taxon>
        <taxon>Pseudomonadati</taxon>
        <taxon>Bdellovibrionota</taxon>
        <taxon>Bdellovibrionia</taxon>
        <taxon>Bdellovibrionales</taxon>
        <taxon>Pseudobdellovibrionaceae</taxon>
        <taxon>Micavibrio</taxon>
    </lineage>
</organism>
<dbReference type="FunFam" id="1.10.287.130:FF:000002">
    <property type="entry name" value="Two-component osmosensing histidine kinase"/>
    <property type="match status" value="1"/>
</dbReference>
<dbReference type="InterPro" id="IPR001789">
    <property type="entry name" value="Sig_transdc_resp-reg_receiver"/>
</dbReference>
<keyword evidence="4" id="KW-1003">Cell membrane</keyword>
<evidence type="ECO:0000256" key="10">
    <source>
        <dbReference type="ARBA" id="ARBA00022840"/>
    </source>
</evidence>
<evidence type="ECO:0000256" key="16">
    <source>
        <dbReference type="PROSITE-ProRule" id="PRU00110"/>
    </source>
</evidence>
<dbReference type="Gene3D" id="3.40.50.2300">
    <property type="match status" value="1"/>
</dbReference>
<feature type="domain" description="Response regulatory" evidence="20">
    <location>
        <begin position="470"/>
        <end position="588"/>
    </location>
</feature>
<dbReference type="Pfam" id="PF00512">
    <property type="entry name" value="HisKA"/>
    <property type="match status" value="1"/>
</dbReference>
<evidence type="ECO:0000313" key="23">
    <source>
        <dbReference type="Proteomes" id="UP000249739"/>
    </source>
</evidence>
<evidence type="ECO:0000256" key="18">
    <source>
        <dbReference type="SAM" id="Phobius"/>
    </source>
</evidence>
<dbReference type="Gene3D" id="3.30.565.10">
    <property type="entry name" value="Histidine kinase-like ATPase, C-terminal domain"/>
    <property type="match status" value="1"/>
</dbReference>
<dbReference type="SMART" id="SM00387">
    <property type="entry name" value="HATPase_c"/>
    <property type="match status" value="1"/>
</dbReference>
<comment type="subunit">
    <text evidence="14">At low DSF concentrations, interacts with RpfF.</text>
</comment>
<dbReference type="GO" id="GO:0000155">
    <property type="term" value="F:phosphorelay sensor kinase activity"/>
    <property type="evidence" value="ECO:0007669"/>
    <property type="project" value="InterPro"/>
</dbReference>
<evidence type="ECO:0000256" key="3">
    <source>
        <dbReference type="ARBA" id="ARBA00012438"/>
    </source>
</evidence>
<sequence length="766" mass="84385">QIITPVFRLAFPVLLFVSLWLNTEARAKYPTSLFIGIGLLFAVSGALGMLLLSTVPTISMSLSFVPFVGISLLTVLLTWPFTSFYSLNSMSGISLIARVTLFIGIWATIETVEPDSSAAALTYVSPWLTAFTAVISSALQVYFTEHKAPDLYEHKELRDSLSDTFREAREASEHTRLLHVLDQERLLMKELQIQEAKRTEEMKRAKESADDANHAKSAFLAVVSHEIRTPMTGIMGMVRLLLDTGLSRDQKDYANTIQDSGEALLALLNDILDFEKIESGKLELESTSFDLNRLLKGIHILMSGHAGSKNVDLVLDLDPRLPQYVIGDPTRLRQVLLNLVNNAIKFTSRGKVTIQVKNLSTAGTDSENATQIYFGIQDSGIGISAEAQKKIFQPFSQADSSINRKFGGTGLGLTICKKLIEAMGSSIGINSREGEGSTFFFTLPMLTAVSDSSQPRSLAALSDTTIRKMHVLVVDDNGINQKVLHGLLNRMGHSVILASNADDALKEVQTHTFDLVLMDIELPGRSGLDATADIRALTDPQRANLPIIAMTGHTGAEDIKKYLDNGMNDFIGKPVMPESLKQMLQKVCRLDISNSPSARQTSVPASSLPVAEIDFTSQEQEAIIEEEDDEFALMVRQLEEEETVIEEIPPEIVEEYLNHAMITSLLKSLGKAQTEELMLDFYTKTEELILSLKEAASNNDMDSLKARSHELRGMAANFGFKSMADTTAEIEKSIQNEKEADLHPLLESLSGTYEGSRVEMESLLKA</sequence>
<evidence type="ECO:0000256" key="5">
    <source>
        <dbReference type="ARBA" id="ARBA00022553"/>
    </source>
</evidence>
<evidence type="ECO:0000313" key="22">
    <source>
        <dbReference type="EMBL" id="PZP55100.1"/>
    </source>
</evidence>
<evidence type="ECO:0000256" key="2">
    <source>
        <dbReference type="ARBA" id="ARBA00004651"/>
    </source>
</evidence>
<dbReference type="InterPro" id="IPR005467">
    <property type="entry name" value="His_kinase_dom"/>
</dbReference>
<dbReference type="CDD" id="cd00082">
    <property type="entry name" value="HisKA"/>
    <property type="match status" value="1"/>
</dbReference>
<evidence type="ECO:0000256" key="17">
    <source>
        <dbReference type="PROSITE-ProRule" id="PRU00169"/>
    </source>
</evidence>
<dbReference type="AlphaFoldDB" id="A0A2W5FMN1"/>
<reference evidence="22 23" key="1">
    <citation type="submission" date="2017-08" db="EMBL/GenBank/DDBJ databases">
        <title>Infants hospitalized years apart are colonized by the same room-sourced microbial strains.</title>
        <authorList>
            <person name="Brooks B."/>
            <person name="Olm M.R."/>
            <person name="Firek B.A."/>
            <person name="Baker R."/>
            <person name="Thomas B.C."/>
            <person name="Morowitz M.J."/>
            <person name="Banfield J.F."/>
        </authorList>
    </citation>
    <scope>NUCLEOTIDE SEQUENCE [LARGE SCALE GENOMIC DNA]</scope>
    <source>
        <strain evidence="22">S2_006_000_R2_64</strain>
    </source>
</reference>
<evidence type="ECO:0000256" key="7">
    <source>
        <dbReference type="ARBA" id="ARBA00022692"/>
    </source>
</evidence>
<comment type="caution">
    <text evidence="22">The sequence shown here is derived from an EMBL/GenBank/DDBJ whole genome shotgun (WGS) entry which is preliminary data.</text>
</comment>
<evidence type="ECO:0000259" key="21">
    <source>
        <dbReference type="PROSITE" id="PS50894"/>
    </source>
</evidence>
<evidence type="ECO:0000256" key="1">
    <source>
        <dbReference type="ARBA" id="ARBA00000085"/>
    </source>
</evidence>
<dbReference type="InterPro" id="IPR036097">
    <property type="entry name" value="HisK_dim/P_sf"/>
</dbReference>
<dbReference type="PANTHER" id="PTHR45339">
    <property type="entry name" value="HYBRID SIGNAL TRANSDUCTION HISTIDINE KINASE J"/>
    <property type="match status" value="1"/>
</dbReference>
<feature type="transmembrane region" description="Helical" evidence="18">
    <location>
        <begin position="33"/>
        <end position="52"/>
    </location>
</feature>
<dbReference type="CDD" id="cd16922">
    <property type="entry name" value="HATPase_EvgS-ArcB-TorS-like"/>
    <property type="match status" value="1"/>
</dbReference>
<keyword evidence="10" id="KW-0067">ATP-binding</keyword>
<evidence type="ECO:0000256" key="15">
    <source>
        <dbReference type="ARBA" id="ARBA00068150"/>
    </source>
</evidence>
<dbReference type="SMART" id="SM00448">
    <property type="entry name" value="REC"/>
    <property type="match status" value="1"/>
</dbReference>
<name>A0A2W5FMN1_9BACT</name>
<evidence type="ECO:0000256" key="6">
    <source>
        <dbReference type="ARBA" id="ARBA00022679"/>
    </source>
</evidence>